<reference evidence="1 2" key="1">
    <citation type="journal article" date="2019" name="Commun. Biol.">
        <title>The bagworm genome reveals a unique fibroin gene that provides high tensile strength.</title>
        <authorList>
            <person name="Kono N."/>
            <person name="Nakamura H."/>
            <person name="Ohtoshi R."/>
            <person name="Tomita M."/>
            <person name="Numata K."/>
            <person name="Arakawa K."/>
        </authorList>
    </citation>
    <scope>NUCLEOTIDE SEQUENCE [LARGE SCALE GENOMIC DNA]</scope>
</reference>
<evidence type="ECO:0000313" key="1">
    <source>
        <dbReference type="EMBL" id="GBP87762.1"/>
    </source>
</evidence>
<protein>
    <submittedName>
        <fullName evidence="1">Uncharacterized protein</fullName>
    </submittedName>
</protein>
<dbReference type="Proteomes" id="UP000299102">
    <property type="component" value="Unassembled WGS sequence"/>
</dbReference>
<comment type="caution">
    <text evidence="1">The sequence shown here is derived from an EMBL/GenBank/DDBJ whole genome shotgun (WGS) entry which is preliminary data.</text>
</comment>
<name>A0A4C1ZKD5_EUMVA</name>
<proteinExistence type="predicted"/>
<keyword evidence="2" id="KW-1185">Reference proteome</keyword>
<organism evidence="1 2">
    <name type="scientific">Eumeta variegata</name>
    <name type="common">Bagworm moth</name>
    <name type="synonym">Eumeta japonica</name>
    <dbReference type="NCBI Taxonomy" id="151549"/>
    <lineage>
        <taxon>Eukaryota</taxon>
        <taxon>Metazoa</taxon>
        <taxon>Ecdysozoa</taxon>
        <taxon>Arthropoda</taxon>
        <taxon>Hexapoda</taxon>
        <taxon>Insecta</taxon>
        <taxon>Pterygota</taxon>
        <taxon>Neoptera</taxon>
        <taxon>Endopterygota</taxon>
        <taxon>Lepidoptera</taxon>
        <taxon>Glossata</taxon>
        <taxon>Ditrysia</taxon>
        <taxon>Tineoidea</taxon>
        <taxon>Psychidae</taxon>
        <taxon>Oiketicinae</taxon>
        <taxon>Eumeta</taxon>
    </lineage>
</organism>
<dbReference type="AlphaFoldDB" id="A0A4C1ZKD5"/>
<sequence length="78" mass="8616">MAPEQFFLKWMILRRSTPCSAFLNLAARSETSALLTTWRMDIIIVVMSFSPSDLLFRKCSGLYIGGGVSLSTVRPTGA</sequence>
<gene>
    <name evidence="1" type="ORF">EVAR_28644_1</name>
</gene>
<evidence type="ECO:0000313" key="2">
    <source>
        <dbReference type="Proteomes" id="UP000299102"/>
    </source>
</evidence>
<accession>A0A4C1ZKD5</accession>
<dbReference type="EMBL" id="BGZK01001882">
    <property type="protein sequence ID" value="GBP87762.1"/>
    <property type="molecule type" value="Genomic_DNA"/>
</dbReference>